<evidence type="ECO:0000256" key="1">
    <source>
        <dbReference type="ARBA" id="ARBA00004953"/>
    </source>
</evidence>
<keyword evidence="5" id="KW-0949">S-adenosyl-L-methionine</keyword>
<dbReference type="SUPFAM" id="SSF53790">
    <property type="entry name" value="Tetrapyrrole methylase"/>
    <property type="match status" value="1"/>
</dbReference>
<evidence type="ECO:0000313" key="8">
    <source>
        <dbReference type="EMBL" id="SFW35251.1"/>
    </source>
</evidence>
<keyword evidence="4 8" id="KW-0808">Transferase</keyword>
<dbReference type="InterPro" id="IPR025714">
    <property type="entry name" value="Methyltranfer_dom"/>
</dbReference>
<keyword evidence="3 8" id="KW-0489">Methyltransferase</keyword>
<evidence type="ECO:0000256" key="4">
    <source>
        <dbReference type="ARBA" id="ARBA00022679"/>
    </source>
</evidence>
<protein>
    <submittedName>
        <fullName evidence="8">Precorrin-6Y C5,15-methyltransferase (Decarboxylating)</fullName>
    </submittedName>
</protein>
<name>A0A1K1NIT6_RUMFL</name>
<evidence type="ECO:0000259" key="6">
    <source>
        <dbReference type="Pfam" id="PF00590"/>
    </source>
</evidence>
<dbReference type="GO" id="GO:0009236">
    <property type="term" value="P:cobalamin biosynthetic process"/>
    <property type="evidence" value="ECO:0007669"/>
    <property type="project" value="UniProtKB-UniPathway"/>
</dbReference>
<accession>A0A1K1NIT6</accession>
<dbReference type="InterPro" id="IPR029063">
    <property type="entry name" value="SAM-dependent_MTases_sf"/>
</dbReference>
<dbReference type="UniPathway" id="UPA00148"/>
<evidence type="ECO:0000256" key="3">
    <source>
        <dbReference type="ARBA" id="ARBA00022603"/>
    </source>
</evidence>
<comment type="pathway">
    <text evidence="1">Cofactor biosynthesis; adenosylcobalamin biosynthesis.</text>
</comment>
<evidence type="ECO:0000259" key="7">
    <source>
        <dbReference type="Pfam" id="PF13847"/>
    </source>
</evidence>
<dbReference type="GO" id="GO:0008276">
    <property type="term" value="F:protein methyltransferase activity"/>
    <property type="evidence" value="ECO:0007669"/>
    <property type="project" value="InterPro"/>
</dbReference>
<feature type="domain" description="Methyltransferase" evidence="7">
    <location>
        <begin position="241"/>
        <end position="315"/>
    </location>
</feature>
<dbReference type="InterPro" id="IPR014008">
    <property type="entry name" value="Cbl_synth_MTase_CbiT"/>
</dbReference>
<dbReference type="Pfam" id="PF00590">
    <property type="entry name" value="TP_methylase"/>
    <property type="match status" value="1"/>
</dbReference>
<dbReference type="RefSeq" id="WP_072300301.1">
    <property type="nucleotide sequence ID" value="NZ_FPIP01000004.1"/>
</dbReference>
<dbReference type="CDD" id="cd11644">
    <property type="entry name" value="Precorrin-6Y-MT"/>
    <property type="match status" value="1"/>
</dbReference>
<dbReference type="InterPro" id="IPR014777">
    <property type="entry name" value="4pyrrole_Mease_sub1"/>
</dbReference>
<evidence type="ECO:0000256" key="5">
    <source>
        <dbReference type="ARBA" id="ARBA00022691"/>
    </source>
</evidence>
<evidence type="ECO:0000256" key="2">
    <source>
        <dbReference type="ARBA" id="ARBA00022573"/>
    </source>
</evidence>
<evidence type="ECO:0000313" key="9">
    <source>
        <dbReference type="Proteomes" id="UP000183461"/>
    </source>
</evidence>
<dbReference type="InterPro" id="IPR050714">
    <property type="entry name" value="Cobalamin_biosynth_MTase"/>
</dbReference>
<dbReference type="PANTHER" id="PTHR43182:SF1">
    <property type="entry name" value="COBALT-PRECORRIN-7 C(5)-METHYLTRANSFERASE"/>
    <property type="match status" value="1"/>
</dbReference>
<dbReference type="CDD" id="cd02440">
    <property type="entry name" value="AdoMet_MTases"/>
    <property type="match status" value="1"/>
</dbReference>
<feature type="domain" description="Tetrapyrrole methylase" evidence="6">
    <location>
        <begin position="2"/>
        <end position="187"/>
    </location>
</feature>
<organism evidence="8 9">
    <name type="scientific">Ruminococcus flavefaciens</name>
    <dbReference type="NCBI Taxonomy" id="1265"/>
    <lineage>
        <taxon>Bacteria</taxon>
        <taxon>Bacillati</taxon>
        <taxon>Bacillota</taxon>
        <taxon>Clostridia</taxon>
        <taxon>Eubacteriales</taxon>
        <taxon>Oscillospiraceae</taxon>
        <taxon>Ruminococcus</taxon>
    </lineage>
</organism>
<dbReference type="SUPFAM" id="SSF53335">
    <property type="entry name" value="S-adenosyl-L-methionine-dependent methyltransferases"/>
    <property type="match status" value="1"/>
</dbReference>
<dbReference type="Gene3D" id="3.40.1010.10">
    <property type="entry name" value="Cobalt-precorrin-4 Transmethylase, Domain 1"/>
    <property type="match status" value="1"/>
</dbReference>
<dbReference type="NCBIfam" id="TIGR02469">
    <property type="entry name" value="CbiT"/>
    <property type="match status" value="1"/>
</dbReference>
<sequence length="396" mass="42372">MKVYIIGTGVNVGDTLTKEAEAAIAEAELLIGAERMLSPFSHLEKEQFCSYVPQDITAKLRACDCGCAAVLMSGDCGFFSGAKKLLPLLEEHDVRIVSGISSAAYFCGKTGLSYEKMKFVSLHGHSSNIAVNVKLNQLCFFLLGGDITAAELCRRLCRYGMGDVTVHVGADLGYPTERIISGRAENLTDCDICGLAVAITENVDALRHIPTAVNDDEFLREKVPMTKSEVRGIAVSKLNIESDSVVWDVGCGTGSVSVEAAYHCPDGRVLAFDRKREAAQLTEKNALVFGCDNINITEGSCPECLEAAESPDKVFIGGSSGNMDGIFKAVHGKNPKADMVVAAVSLETLNEAVNCFEKYGTAPKIVQISVIRTEKIGSHTMLKAQNPVFIISGGLT</sequence>
<dbReference type="PANTHER" id="PTHR43182">
    <property type="entry name" value="COBALT-PRECORRIN-6B C(15)-METHYLTRANSFERASE (DECARBOXYLATING)"/>
    <property type="match status" value="1"/>
</dbReference>
<dbReference type="AlphaFoldDB" id="A0A1K1NIT6"/>
<dbReference type="EMBL" id="FPIP01000004">
    <property type="protein sequence ID" value="SFW35251.1"/>
    <property type="molecule type" value="Genomic_DNA"/>
</dbReference>
<dbReference type="Proteomes" id="UP000183461">
    <property type="component" value="Unassembled WGS sequence"/>
</dbReference>
<dbReference type="GO" id="GO:0032259">
    <property type="term" value="P:methylation"/>
    <property type="evidence" value="ECO:0007669"/>
    <property type="project" value="UniProtKB-KW"/>
</dbReference>
<dbReference type="InterPro" id="IPR000878">
    <property type="entry name" value="4pyrrol_Mease"/>
</dbReference>
<gene>
    <name evidence="8" type="ORF">SAMN02910280_2050</name>
</gene>
<dbReference type="Gene3D" id="3.40.50.150">
    <property type="entry name" value="Vaccinia Virus protein VP39"/>
    <property type="match status" value="1"/>
</dbReference>
<dbReference type="Pfam" id="PF13847">
    <property type="entry name" value="Methyltransf_31"/>
    <property type="match status" value="1"/>
</dbReference>
<reference evidence="8 9" key="1">
    <citation type="submission" date="2016-11" db="EMBL/GenBank/DDBJ databases">
        <authorList>
            <person name="Jaros S."/>
            <person name="Januszkiewicz K."/>
            <person name="Wedrychowicz H."/>
        </authorList>
    </citation>
    <scope>NUCLEOTIDE SEQUENCE [LARGE SCALE GENOMIC DNA]</scope>
    <source>
        <strain evidence="8 9">YL228</strain>
    </source>
</reference>
<dbReference type="InterPro" id="IPR012818">
    <property type="entry name" value="CbiE"/>
</dbReference>
<dbReference type="NCBIfam" id="TIGR02467">
    <property type="entry name" value="CbiE"/>
    <property type="match status" value="1"/>
</dbReference>
<proteinExistence type="predicted"/>
<keyword evidence="2" id="KW-0169">Cobalamin biosynthesis</keyword>
<dbReference type="InterPro" id="IPR035996">
    <property type="entry name" value="4pyrrol_Methylase_sf"/>
</dbReference>